<dbReference type="Proteomes" id="UP000317835">
    <property type="component" value="Chromosome"/>
</dbReference>
<dbReference type="InterPro" id="IPR029044">
    <property type="entry name" value="Nucleotide-diphossugar_trans"/>
</dbReference>
<dbReference type="Gene3D" id="3.90.550.10">
    <property type="entry name" value="Spore Coat Polysaccharide Biosynthesis Protein SpsA, Chain A"/>
    <property type="match status" value="1"/>
</dbReference>
<reference evidence="1 2" key="1">
    <citation type="submission" date="2019-02" db="EMBL/GenBank/DDBJ databases">
        <title>Deep-cultivation of Planctomycetes and their phenomic and genomic characterization uncovers novel biology.</title>
        <authorList>
            <person name="Wiegand S."/>
            <person name="Jogler M."/>
            <person name="Boedeker C."/>
            <person name="Pinto D."/>
            <person name="Vollmers J."/>
            <person name="Rivas-Marin E."/>
            <person name="Kohn T."/>
            <person name="Peeters S.H."/>
            <person name="Heuer A."/>
            <person name="Rast P."/>
            <person name="Oberbeckmann S."/>
            <person name="Bunk B."/>
            <person name="Jeske O."/>
            <person name="Meyerdierks A."/>
            <person name="Storesund J.E."/>
            <person name="Kallscheuer N."/>
            <person name="Luecker S."/>
            <person name="Lage O.M."/>
            <person name="Pohl T."/>
            <person name="Merkel B.J."/>
            <person name="Hornburger P."/>
            <person name="Mueller R.-W."/>
            <person name="Bruemmer F."/>
            <person name="Labrenz M."/>
            <person name="Spormann A.M."/>
            <person name="Op den Camp H."/>
            <person name="Overmann J."/>
            <person name="Amann R."/>
            <person name="Jetten M.S.M."/>
            <person name="Mascher T."/>
            <person name="Medema M.H."/>
            <person name="Devos D.P."/>
            <person name="Kaster A.-K."/>
            <person name="Ovreas L."/>
            <person name="Rohde M."/>
            <person name="Galperin M.Y."/>
            <person name="Jogler C."/>
        </authorList>
    </citation>
    <scope>NUCLEOTIDE SEQUENCE [LARGE SCALE GENOMIC DNA]</scope>
    <source>
        <strain evidence="1 2">ElP</strain>
    </source>
</reference>
<accession>A0A518HCF7</accession>
<dbReference type="AlphaFoldDB" id="A0A518HCF7"/>
<evidence type="ECO:0008006" key="3">
    <source>
        <dbReference type="Google" id="ProtNLM"/>
    </source>
</evidence>
<protein>
    <recommendedName>
        <fullName evidence="3">2-phospho-L-lactate guanylyltransferase</fullName>
    </recommendedName>
</protein>
<sequence>MLGIFGKKPEPGKVKTRLAAGFGDGFACEAHEAMLLDTLDAWASDRFLAPGGRRVFVYSPGDAGPWFDPVVPPGLVMQPQAGGDLGARMRAFFEGEFGDGADRVVLIGSDSPTLDPSIVIGAFLCLESKDVVLGPATDGGYYLVGCRPPVPPIFEGVAWGTSAVLGQTLDRLRGAGRSLAVLPPWYDVDAPDDWRLLGSHVRAMRLSGMDPGLPRVESLLPRVLPAPGTP</sequence>
<evidence type="ECO:0000313" key="2">
    <source>
        <dbReference type="Proteomes" id="UP000317835"/>
    </source>
</evidence>
<evidence type="ECO:0000313" key="1">
    <source>
        <dbReference type="EMBL" id="QDV38543.1"/>
    </source>
</evidence>
<dbReference type="PANTHER" id="PTHR36529:SF1">
    <property type="entry name" value="GLYCOSYLTRANSFERASE"/>
    <property type="match status" value="1"/>
</dbReference>
<dbReference type="Pfam" id="PF09837">
    <property type="entry name" value="DUF2064"/>
    <property type="match status" value="1"/>
</dbReference>
<proteinExistence type="predicted"/>
<dbReference type="KEGG" id="tpla:ElP_64980"/>
<dbReference type="SUPFAM" id="SSF53448">
    <property type="entry name" value="Nucleotide-diphospho-sugar transferases"/>
    <property type="match status" value="1"/>
</dbReference>
<gene>
    <name evidence="1" type="ORF">ElP_64980</name>
</gene>
<keyword evidence="2" id="KW-1185">Reference proteome</keyword>
<dbReference type="InterPro" id="IPR018641">
    <property type="entry name" value="Trfase_1_rSAM/seldom-assoc"/>
</dbReference>
<organism evidence="1 2">
    <name type="scientific">Tautonia plasticadhaerens</name>
    <dbReference type="NCBI Taxonomy" id="2527974"/>
    <lineage>
        <taxon>Bacteria</taxon>
        <taxon>Pseudomonadati</taxon>
        <taxon>Planctomycetota</taxon>
        <taxon>Planctomycetia</taxon>
        <taxon>Isosphaerales</taxon>
        <taxon>Isosphaeraceae</taxon>
        <taxon>Tautonia</taxon>
    </lineage>
</organism>
<dbReference type="EMBL" id="CP036426">
    <property type="protein sequence ID" value="QDV38543.1"/>
    <property type="molecule type" value="Genomic_DNA"/>
</dbReference>
<dbReference type="NCBIfam" id="TIGR04282">
    <property type="entry name" value="glyco_like_cofC"/>
    <property type="match status" value="1"/>
</dbReference>
<dbReference type="PANTHER" id="PTHR36529">
    <property type="entry name" value="SLL1095 PROTEIN"/>
    <property type="match status" value="1"/>
</dbReference>
<name>A0A518HCF7_9BACT</name>